<dbReference type="SUPFAM" id="SSF50985">
    <property type="entry name" value="RCC1/BLIP-II"/>
    <property type="match status" value="1"/>
</dbReference>
<reference evidence="3 4" key="1">
    <citation type="journal article" date="2020" name="bioRxiv">
        <title>Metabolic contributions of an alphaproteobacterial endosymbiont in the apicomplexan Cardiosporidium cionae.</title>
        <authorList>
            <person name="Hunter E.S."/>
            <person name="Paight C.J."/>
            <person name="Lane C.E."/>
        </authorList>
    </citation>
    <scope>NUCLEOTIDE SEQUENCE [LARGE SCALE GENOMIC DNA]</scope>
    <source>
        <strain evidence="3">ESH_2018</strain>
    </source>
</reference>
<accession>A0ABQ7JER9</accession>
<dbReference type="PRINTS" id="PR00633">
    <property type="entry name" value="RCCNDNSATION"/>
</dbReference>
<proteinExistence type="predicted"/>
<feature type="repeat" description="RCC1" evidence="2">
    <location>
        <begin position="90"/>
        <end position="160"/>
    </location>
</feature>
<name>A0ABQ7JER9_9APIC</name>
<keyword evidence="1" id="KW-0677">Repeat</keyword>
<dbReference type="EMBL" id="JADAQX010000058">
    <property type="protein sequence ID" value="KAF8822390.1"/>
    <property type="molecule type" value="Genomic_DNA"/>
</dbReference>
<dbReference type="InterPro" id="IPR000408">
    <property type="entry name" value="Reg_chr_condens"/>
</dbReference>
<feature type="repeat" description="RCC1" evidence="2">
    <location>
        <begin position="270"/>
        <end position="326"/>
    </location>
</feature>
<feature type="non-terminal residue" evidence="3">
    <location>
        <position position="1"/>
    </location>
</feature>
<dbReference type="Pfam" id="PF00415">
    <property type="entry name" value="RCC1"/>
    <property type="match status" value="2"/>
</dbReference>
<dbReference type="PROSITE" id="PS50012">
    <property type="entry name" value="RCC1_3"/>
    <property type="match status" value="3"/>
</dbReference>
<dbReference type="Proteomes" id="UP000823046">
    <property type="component" value="Unassembled WGS sequence"/>
</dbReference>
<evidence type="ECO:0000256" key="1">
    <source>
        <dbReference type="ARBA" id="ARBA00022737"/>
    </source>
</evidence>
<evidence type="ECO:0000256" key="2">
    <source>
        <dbReference type="PROSITE-ProRule" id="PRU00235"/>
    </source>
</evidence>
<comment type="caution">
    <text evidence="3">The sequence shown here is derived from an EMBL/GenBank/DDBJ whole genome shotgun (WGS) entry which is preliminary data.</text>
</comment>
<sequence length="601" mass="67544">VYKDIRNIYPTTWSYPIYNLLRRIDSELGSSTAVAIIQQRQIAPVKVEILAIGGHHSIIILKKKIMNPKDSLVDDTQKGKNIRKVFKDANHVYSWGWNDKGQLGDSSISPQKACSEMKQHLKFYVKEFSNVPLQVGYTDYTYSIRWVGAGDDHCMALSESGCVFTWGDNGMGQCGQGHRRVKIPEPAVIQKLKEHNEIAASGSVGRQHATIVTIEGNCYIWGANAYVNLRHFPEESHIYVPTKVSGVGRHRIIQASCGPGFNVLRVNFANGVFLWGRNDKGQLGLGDEERASRDYLTFLPIEKSPSTCCVEKISLGSDCVVACLRGALNPLFIWGAVTIFEPASESAPTGKSSSLPVRENPFLKKAMRKREPVRSSHEKVPANIVSSLLKKRSIRHPVPMKHSLWDGQVFKDVLCVPDRTMVLTDNGFVFGVHFFQVIRATTGQETSQTSHFATSSTYGNDIKMAAENERDEVVPTLHGSYYLEPALFCIRKLRPTYMQVMSLQSAYNPISCAVTMATHQKRSGRKAENDEQPIQQTQHISCTGDSFAYSMKLKVKKKVIDAYQTSQELREPLMKDYLQIPRFQDDDTYTPDPLLLRNMKM</sequence>
<gene>
    <name evidence="3" type="ORF">IE077_003851</name>
</gene>
<evidence type="ECO:0000313" key="4">
    <source>
        <dbReference type="Proteomes" id="UP000823046"/>
    </source>
</evidence>
<feature type="repeat" description="RCC1" evidence="2">
    <location>
        <begin position="161"/>
        <end position="215"/>
    </location>
</feature>
<evidence type="ECO:0000313" key="3">
    <source>
        <dbReference type="EMBL" id="KAF8822390.1"/>
    </source>
</evidence>
<organism evidence="3 4">
    <name type="scientific">Cardiosporidium cionae</name>
    <dbReference type="NCBI Taxonomy" id="476202"/>
    <lineage>
        <taxon>Eukaryota</taxon>
        <taxon>Sar</taxon>
        <taxon>Alveolata</taxon>
        <taxon>Apicomplexa</taxon>
        <taxon>Aconoidasida</taxon>
        <taxon>Nephromycida</taxon>
        <taxon>Cardiosporidium</taxon>
    </lineage>
</organism>
<dbReference type="InterPro" id="IPR051625">
    <property type="entry name" value="Signaling_Regulatory_Domain"/>
</dbReference>
<dbReference type="PANTHER" id="PTHR22872">
    <property type="entry name" value="BTK-BINDING PROTEIN-RELATED"/>
    <property type="match status" value="1"/>
</dbReference>
<dbReference type="InterPro" id="IPR009091">
    <property type="entry name" value="RCC1/BLIP-II"/>
</dbReference>
<dbReference type="Gene3D" id="2.130.10.30">
    <property type="entry name" value="Regulator of chromosome condensation 1/beta-lactamase-inhibitor protein II"/>
    <property type="match status" value="1"/>
</dbReference>
<keyword evidence="4" id="KW-1185">Reference proteome</keyword>
<dbReference type="Pfam" id="PF13540">
    <property type="entry name" value="RCC1_2"/>
    <property type="match status" value="1"/>
</dbReference>
<protein>
    <submittedName>
        <fullName evidence="3">Myosin head (Motor domain) domain-containing protein</fullName>
    </submittedName>
</protein>